<evidence type="ECO:0000313" key="2">
    <source>
        <dbReference type="EMBL" id="TFB46512.1"/>
    </source>
</evidence>
<dbReference type="SMART" id="SM00530">
    <property type="entry name" value="HTH_XRE"/>
    <property type="match status" value="1"/>
</dbReference>
<reference evidence="2 3" key="1">
    <citation type="submission" date="2019-03" db="EMBL/GenBank/DDBJ databases">
        <title>Genomics of glacier-inhabiting Cryobacterium strains.</title>
        <authorList>
            <person name="Liu Q."/>
            <person name="Xin Y.-H."/>
        </authorList>
    </citation>
    <scope>NUCLEOTIDE SEQUENCE [LARGE SCALE GENOMIC DNA]</scope>
    <source>
        <strain evidence="2 3">Sr47</strain>
    </source>
</reference>
<accession>A0A4R8UBL6</accession>
<name>A0A4R8UBL6_9MICO</name>
<evidence type="ECO:0000313" key="3">
    <source>
        <dbReference type="Proteomes" id="UP000297866"/>
    </source>
</evidence>
<comment type="caution">
    <text evidence="2">The sequence shown here is derived from an EMBL/GenBank/DDBJ whole genome shotgun (WGS) entry which is preliminary data.</text>
</comment>
<dbReference type="InterPro" id="IPR010982">
    <property type="entry name" value="Lambda_DNA-bd_dom_sf"/>
</dbReference>
<proteinExistence type="predicted"/>
<dbReference type="Gene3D" id="1.10.260.40">
    <property type="entry name" value="lambda repressor-like DNA-binding domains"/>
    <property type="match status" value="1"/>
</dbReference>
<dbReference type="Proteomes" id="UP000297866">
    <property type="component" value="Unassembled WGS sequence"/>
</dbReference>
<keyword evidence="3" id="KW-1185">Reference proteome</keyword>
<sequence length="98" mass="10248">MAPQHGRPHGRAHHRRGGALMAASAASATVARRMEAARLSAGVALLPLAKATGIPRTTLRRHLAGLSDFKVSNVMKIAEHLNIPFAVLFSEPAAPVAA</sequence>
<dbReference type="GO" id="GO:0003677">
    <property type="term" value="F:DNA binding"/>
    <property type="evidence" value="ECO:0007669"/>
    <property type="project" value="InterPro"/>
</dbReference>
<dbReference type="EMBL" id="SOEZ01000079">
    <property type="protein sequence ID" value="TFB46512.1"/>
    <property type="molecule type" value="Genomic_DNA"/>
</dbReference>
<dbReference type="PROSITE" id="PS50943">
    <property type="entry name" value="HTH_CROC1"/>
    <property type="match status" value="1"/>
</dbReference>
<evidence type="ECO:0000259" key="1">
    <source>
        <dbReference type="PROSITE" id="PS50943"/>
    </source>
</evidence>
<dbReference type="Pfam" id="PF01381">
    <property type="entry name" value="HTH_3"/>
    <property type="match status" value="1"/>
</dbReference>
<feature type="domain" description="HTH cro/C1-type" evidence="1">
    <location>
        <begin position="48"/>
        <end position="88"/>
    </location>
</feature>
<gene>
    <name evidence="2" type="ORF">E3O23_17145</name>
</gene>
<dbReference type="AlphaFoldDB" id="A0A4R8UBL6"/>
<dbReference type="CDD" id="cd00093">
    <property type="entry name" value="HTH_XRE"/>
    <property type="match status" value="1"/>
</dbReference>
<protein>
    <submittedName>
        <fullName evidence="2">XRE family transcriptional regulator</fullName>
    </submittedName>
</protein>
<organism evidence="2 3">
    <name type="scientific">Cryobacterium tagatosivorans</name>
    <dbReference type="NCBI Taxonomy" id="1259199"/>
    <lineage>
        <taxon>Bacteria</taxon>
        <taxon>Bacillati</taxon>
        <taxon>Actinomycetota</taxon>
        <taxon>Actinomycetes</taxon>
        <taxon>Micrococcales</taxon>
        <taxon>Microbacteriaceae</taxon>
        <taxon>Cryobacterium</taxon>
    </lineage>
</organism>
<dbReference type="InterPro" id="IPR001387">
    <property type="entry name" value="Cro/C1-type_HTH"/>
</dbReference>
<dbReference type="SUPFAM" id="SSF47413">
    <property type="entry name" value="lambda repressor-like DNA-binding domains"/>
    <property type="match status" value="1"/>
</dbReference>